<dbReference type="InterPro" id="IPR003488">
    <property type="entry name" value="DprA"/>
</dbReference>
<dbReference type="InterPro" id="IPR057666">
    <property type="entry name" value="DrpA_SLOG"/>
</dbReference>
<dbReference type="PANTHER" id="PTHR43022">
    <property type="entry name" value="PROTEIN SMF"/>
    <property type="match status" value="1"/>
</dbReference>
<dbReference type="Pfam" id="PF02481">
    <property type="entry name" value="DNA_processg_A"/>
    <property type="match status" value="1"/>
</dbReference>
<gene>
    <name evidence="3" type="ORF">GCM10009549_50130</name>
</gene>
<evidence type="ECO:0000313" key="3">
    <source>
        <dbReference type="EMBL" id="GAA0927855.1"/>
    </source>
</evidence>
<name>A0ABN1PHU1_9ACTN</name>
<protein>
    <recommendedName>
        <fullName evidence="2">Smf/DprA SLOG domain-containing protein</fullName>
    </recommendedName>
</protein>
<comment type="similarity">
    <text evidence="1">Belongs to the DprA/Smf family.</text>
</comment>
<dbReference type="PANTHER" id="PTHR43022:SF1">
    <property type="entry name" value="PROTEIN SMF"/>
    <property type="match status" value="1"/>
</dbReference>
<comment type="caution">
    <text evidence="3">The sequence shown here is derived from an EMBL/GenBank/DDBJ whole genome shotgun (WGS) entry which is preliminary data.</text>
</comment>
<dbReference type="Proteomes" id="UP001501005">
    <property type="component" value="Unassembled WGS sequence"/>
</dbReference>
<sequence length="321" mass="35003">MRSLSPCPSAPSDEEIWCFGPHSYTCDMDRELERAALVTLLRRGDRAWSELTDQIEAVGSAREVLENSLDASGQGALFDTGPTVDLDSVAAEIAAWEREGMRLVTILDEEYPLYLRLVHQRPPFLFLRGRIVEDDLRVAVVGTRNPTPEGIARARAVAGGLAERGVTVVSGLAAGIDTAAHGAALAVGGRTVAVIGTGLRHAYPAQNARLQREIAERGLLISQFWPDAPPSKESFPLRNAVMSGYSLATVVIEAAYRSGARMQARLALEHGRRVFLMRSLMTHEWAREYAARPNTTVIDGPEDVFDQLDSLVPTTGELTWA</sequence>
<organism evidence="3 4">
    <name type="scientific">Streptomyces thermoalcalitolerans</name>
    <dbReference type="NCBI Taxonomy" id="65605"/>
    <lineage>
        <taxon>Bacteria</taxon>
        <taxon>Bacillati</taxon>
        <taxon>Actinomycetota</taxon>
        <taxon>Actinomycetes</taxon>
        <taxon>Kitasatosporales</taxon>
        <taxon>Streptomycetaceae</taxon>
        <taxon>Streptomyces</taxon>
    </lineage>
</organism>
<accession>A0ABN1PHU1</accession>
<dbReference type="EMBL" id="BAAAHG010000058">
    <property type="protein sequence ID" value="GAA0927855.1"/>
    <property type="molecule type" value="Genomic_DNA"/>
</dbReference>
<evidence type="ECO:0000256" key="1">
    <source>
        <dbReference type="ARBA" id="ARBA00006525"/>
    </source>
</evidence>
<dbReference type="SUPFAM" id="SSF102405">
    <property type="entry name" value="MCP/YpsA-like"/>
    <property type="match status" value="1"/>
</dbReference>
<dbReference type="Gene3D" id="3.40.50.450">
    <property type="match status" value="1"/>
</dbReference>
<feature type="domain" description="Smf/DprA SLOG" evidence="2">
    <location>
        <begin position="103"/>
        <end position="282"/>
    </location>
</feature>
<reference evidence="3 4" key="1">
    <citation type="journal article" date="2019" name="Int. J. Syst. Evol. Microbiol.">
        <title>The Global Catalogue of Microorganisms (GCM) 10K type strain sequencing project: providing services to taxonomists for standard genome sequencing and annotation.</title>
        <authorList>
            <consortium name="The Broad Institute Genomics Platform"/>
            <consortium name="The Broad Institute Genome Sequencing Center for Infectious Disease"/>
            <person name="Wu L."/>
            <person name="Ma J."/>
        </authorList>
    </citation>
    <scope>NUCLEOTIDE SEQUENCE [LARGE SCALE GENOMIC DNA]</scope>
    <source>
        <strain evidence="3 4">JCM 10673</strain>
    </source>
</reference>
<evidence type="ECO:0000313" key="4">
    <source>
        <dbReference type="Proteomes" id="UP001501005"/>
    </source>
</evidence>
<proteinExistence type="inferred from homology"/>
<evidence type="ECO:0000259" key="2">
    <source>
        <dbReference type="Pfam" id="PF02481"/>
    </source>
</evidence>
<keyword evidence="4" id="KW-1185">Reference proteome</keyword>